<evidence type="ECO:0000256" key="1">
    <source>
        <dbReference type="ARBA" id="ARBA00004589"/>
    </source>
</evidence>
<dbReference type="PANTHER" id="PTHR11552">
    <property type="entry name" value="GLUCOSE-METHANOL-CHOLINE GMC OXIDOREDUCTASE"/>
    <property type="match status" value="1"/>
</dbReference>
<feature type="transmembrane region" description="Helical" evidence="11">
    <location>
        <begin position="225"/>
        <end position="254"/>
    </location>
</feature>
<keyword evidence="11" id="KW-1133">Transmembrane helix</keyword>
<keyword evidence="10" id="KW-0408">Iron</keyword>
<keyword evidence="11" id="KW-0472">Membrane</keyword>
<evidence type="ECO:0000256" key="9">
    <source>
        <dbReference type="ARBA" id="ARBA00023288"/>
    </source>
</evidence>
<dbReference type="GO" id="GO:0050660">
    <property type="term" value="F:flavin adenine dinucleotide binding"/>
    <property type="evidence" value="ECO:0007669"/>
    <property type="project" value="InterPro"/>
</dbReference>
<feature type="disulfide bond" evidence="10">
    <location>
        <begin position="44"/>
        <end position="75"/>
    </location>
</feature>
<evidence type="ECO:0000256" key="6">
    <source>
        <dbReference type="ARBA" id="ARBA00022622"/>
    </source>
</evidence>
<dbReference type="InterPro" id="IPR000172">
    <property type="entry name" value="GMC_OxRdtase_N"/>
</dbReference>
<dbReference type="PROSITE" id="PS00624">
    <property type="entry name" value="GMC_OXRED_2"/>
    <property type="match status" value="1"/>
</dbReference>
<dbReference type="Pfam" id="PF05730">
    <property type="entry name" value="CFEM"/>
    <property type="match status" value="1"/>
</dbReference>
<dbReference type="SUPFAM" id="SSF51905">
    <property type="entry name" value="FAD/NAD(P)-binding domain"/>
    <property type="match status" value="1"/>
</dbReference>
<dbReference type="GeneID" id="54569161"/>
<evidence type="ECO:0000256" key="3">
    <source>
        <dbReference type="ARBA" id="ARBA00010031"/>
    </source>
</evidence>
<evidence type="ECO:0000313" key="15">
    <source>
        <dbReference type="Proteomes" id="UP000799537"/>
    </source>
</evidence>
<keyword evidence="6" id="KW-0336">GPI-anchor</keyword>
<gene>
    <name evidence="14" type="ORF">M409DRAFT_64034</name>
</gene>
<dbReference type="Pfam" id="PF00732">
    <property type="entry name" value="GMC_oxred_N"/>
    <property type="match status" value="1"/>
</dbReference>
<keyword evidence="10" id="KW-0479">Metal-binding</keyword>
<comment type="similarity">
    <text evidence="3">Belongs to the RBT5 family.</text>
</comment>
<evidence type="ECO:0000256" key="8">
    <source>
        <dbReference type="ARBA" id="ARBA00023157"/>
    </source>
</evidence>
<evidence type="ECO:0000256" key="10">
    <source>
        <dbReference type="PROSITE-ProRule" id="PRU01356"/>
    </source>
</evidence>
<feature type="chain" id="PRO_5025470010" evidence="12">
    <location>
        <begin position="19"/>
        <end position="1024"/>
    </location>
</feature>
<protein>
    <submittedName>
        <fullName evidence="14">GMC oxidoreductase</fullName>
    </submittedName>
</protein>
<dbReference type="AlphaFoldDB" id="A0A6A6CZ16"/>
<evidence type="ECO:0000256" key="4">
    <source>
        <dbReference type="ARBA" id="ARBA00010790"/>
    </source>
</evidence>
<keyword evidence="8 10" id="KW-1015">Disulfide bond</keyword>
<dbReference type="InterPro" id="IPR007867">
    <property type="entry name" value="GMC_OxRtase_C"/>
</dbReference>
<dbReference type="Proteomes" id="UP000799537">
    <property type="component" value="Unassembled WGS sequence"/>
</dbReference>
<dbReference type="InterPro" id="IPR012132">
    <property type="entry name" value="GMC_OxRdtase"/>
</dbReference>
<feature type="binding site" description="axial binding residue" evidence="10">
    <location>
        <position position="58"/>
    </location>
    <ligand>
        <name>heme</name>
        <dbReference type="ChEBI" id="CHEBI:30413"/>
    </ligand>
    <ligandPart>
        <name>Fe</name>
        <dbReference type="ChEBI" id="CHEBI:18248"/>
    </ligandPart>
</feature>
<dbReference type="GO" id="GO:0005576">
    <property type="term" value="C:extracellular region"/>
    <property type="evidence" value="ECO:0007669"/>
    <property type="project" value="UniProtKB-SubCell"/>
</dbReference>
<keyword evidence="5" id="KW-0964">Secreted</keyword>
<keyword evidence="11" id="KW-0812">Transmembrane</keyword>
<sequence length="1024" mass="111957">MRVLQWVSLTLFAALATAAGTAEEQQQAAALQLLASMPACGLSCLQTAIAASPCSSTDIACSCSNATITAEVQACVLQSCSIKNQLTTQNTTDTLCQRPVRDRTKAVSYSGVIGLVIALIAYILRMSSKMSCKGCSRLTFSTQLWWDDAVMTFAMALVVPLSILSVDLANLGLGKDIWTLPFENITAILKVYYADEDLYLTALPAIKISMCLTYLRIFDSQRFRWIVYFVIGLNVCYGMAFVLVSVFQCWPISFAWTHWHGETTGRCNNINAQGWASAAFNVILDIIVLGLPMPMLWKMQLNKRKNFLVMLMFGVGGFVTVVSILRLQVLIEFGDASNLTWHYTAVGYWSTVELHAAVVCACMPSIRNIIRRFLPRLMGSTLTNRRDINSTTEYDYVVVGSGPGGGPLASRLAIAGFKVLLIDAGDDQGDAIAQMVPAMQLQSVEYEPQRWDYFVNHYSNLTRQERDSKMVYNQTDGELYTGKNPPNGAEPLGILYPRAGTLGGCAAHNAMITVYPHESDWTNLQTITGDDSWAPDNMRTYFEKLERNEYALEGTEGHGFDGWLQTSLTSLTLVVEDQKLLTLILSAATAMGKGIITSLITTVTGLAHILTDDINSAAATRDQTQDLYQVPIAVNNTASRRSGPRDFILDTANAVNADGSRKYHLDVQLNTLVTKVRFDQSGATPKAVGVEYLQGNSLYAADPRYDAASGSTGYVAVGKEVILSTGAFSTPQLLKLSGVGPQEELKSFGIDVVKDLPGVGENLQDRYETGVVGKNPGEFVITKDCTFGYTSPDPCLQTWQDNDTKESRGVYATNGIAIAITKKSSSASESDDPDLFISGAPANFPGYYPNFAKIGLQDAQHWTWIILKAHARNNAGTVKLRSTNPQDVPQIDFNYFDTGVTTDDADEKDLQAVYEAMEFAREAYQKMIPLDGAFTETWPGANVTGDDLKQFIKDEAWGHHASCTCKIGADDDPMAVLDSNFRVRGVEGLRVVDASVFPKIPGYYIALPIYMVSEKAADVIINGS</sequence>
<feature type="transmembrane region" description="Helical" evidence="11">
    <location>
        <begin position="307"/>
        <end position="327"/>
    </location>
</feature>
<dbReference type="Gene3D" id="3.30.560.10">
    <property type="entry name" value="Glucose Oxidase, domain 3"/>
    <property type="match status" value="1"/>
</dbReference>
<feature type="disulfide bond" evidence="10">
    <location>
        <begin position="40"/>
        <end position="80"/>
    </location>
</feature>
<keyword evidence="15" id="KW-1185">Reference proteome</keyword>
<dbReference type="RefSeq" id="XP_033671948.1">
    <property type="nucleotide sequence ID" value="XM_033815889.1"/>
</dbReference>
<dbReference type="SMART" id="SM00747">
    <property type="entry name" value="CFEM"/>
    <property type="match status" value="1"/>
</dbReference>
<dbReference type="Pfam" id="PF20684">
    <property type="entry name" value="Fung_rhodopsin"/>
    <property type="match status" value="1"/>
</dbReference>
<dbReference type="GO" id="GO:0098552">
    <property type="term" value="C:side of membrane"/>
    <property type="evidence" value="ECO:0007669"/>
    <property type="project" value="UniProtKB-KW"/>
</dbReference>
<keyword evidence="10" id="KW-0349">Heme</keyword>
<dbReference type="SUPFAM" id="SSF54373">
    <property type="entry name" value="FAD-linked reductases, C-terminal domain"/>
    <property type="match status" value="1"/>
</dbReference>
<keyword evidence="9" id="KW-0449">Lipoprotein</keyword>
<evidence type="ECO:0000256" key="5">
    <source>
        <dbReference type="ARBA" id="ARBA00022525"/>
    </source>
</evidence>
<dbReference type="EMBL" id="ML993584">
    <property type="protein sequence ID" value="KAF2171059.1"/>
    <property type="molecule type" value="Genomic_DNA"/>
</dbReference>
<evidence type="ECO:0000256" key="11">
    <source>
        <dbReference type="SAM" id="Phobius"/>
    </source>
</evidence>
<organism evidence="14 15">
    <name type="scientific">Zasmidium cellare ATCC 36951</name>
    <dbReference type="NCBI Taxonomy" id="1080233"/>
    <lineage>
        <taxon>Eukaryota</taxon>
        <taxon>Fungi</taxon>
        <taxon>Dikarya</taxon>
        <taxon>Ascomycota</taxon>
        <taxon>Pezizomycotina</taxon>
        <taxon>Dothideomycetes</taxon>
        <taxon>Dothideomycetidae</taxon>
        <taxon>Mycosphaerellales</taxon>
        <taxon>Mycosphaerellaceae</taxon>
        <taxon>Zasmidium</taxon>
    </lineage>
</organism>
<keyword evidence="6" id="KW-0325">Glycoprotein</keyword>
<dbReference type="PANTHER" id="PTHR11552:SF213">
    <property type="entry name" value="DEHYDROGENASE, PUTATIVE-RELATED"/>
    <property type="match status" value="1"/>
</dbReference>
<feature type="signal peptide" evidence="12">
    <location>
        <begin position="1"/>
        <end position="18"/>
    </location>
</feature>
<comment type="similarity">
    <text evidence="4">Belongs to the GMC oxidoreductase family.</text>
</comment>
<dbReference type="InterPro" id="IPR036188">
    <property type="entry name" value="FAD/NAD-bd_sf"/>
</dbReference>
<feature type="transmembrane region" description="Helical" evidence="11">
    <location>
        <begin position="106"/>
        <end position="124"/>
    </location>
</feature>
<feature type="disulfide bond" evidence="10">
    <location>
        <begin position="54"/>
        <end position="61"/>
    </location>
</feature>
<evidence type="ECO:0000256" key="12">
    <source>
        <dbReference type="SAM" id="SignalP"/>
    </source>
</evidence>
<feature type="transmembrane region" description="Helical" evidence="11">
    <location>
        <begin position="274"/>
        <end position="295"/>
    </location>
</feature>
<dbReference type="OrthoDB" id="269227at2759"/>
<reference evidence="14" key="1">
    <citation type="journal article" date="2020" name="Stud. Mycol.">
        <title>101 Dothideomycetes genomes: a test case for predicting lifestyles and emergence of pathogens.</title>
        <authorList>
            <person name="Haridas S."/>
            <person name="Albert R."/>
            <person name="Binder M."/>
            <person name="Bloem J."/>
            <person name="Labutti K."/>
            <person name="Salamov A."/>
            <person name="Andreopoulos B."/>
            <person name="Baker S."/>
            <person name="Barry K."/>
            <person name="Bills G."/>
            <person name="Bluhm B."/>
            <person name="Cannon C."/>
            <person name="Castanera R."/>
            <person name="Culley D."/>
            <person name="Daum C."/>
            <person name="Ezra D."/>
            <person name="Gonzalez J."/>
            <person name="Henrissat B."/>
            <person name="Kuo A."/>
            <person name="Liang C."/>
            <person name="Lipzen A."/>
            <person name="Lutzoni F."/>
            <person name="Magnuson J."/>
            <person name="Mondo S."/>
            <person name="Nolan M."/>
            <person name="Ohm R."/>
            <person name="Pangilinan J."/>
            <person name="Park H.-J."/>
            <person name="Ramirez L."/>
            <person name="Alfaro M."/>
            <person name="Sun H."/>
            <person name="Tritt A."/>
            <person name="Yoshinaga Y."/>
            <person name="Zwiers L.-H."/>
            <person name="Turgeon B."/>
            <person name="Goodwin S."/>
            <person name="Spatafora J."/>
            <person name="Crous P."/>
            <person name="Grigoriev I."/>
        </authorList>
    </citation>
    <scope>NUCLEOTIDE SEQUENCE</scope>
    <source>
        <strain evidence="14">ATCC 36951</strain>
    </source>
</reference>
<dbReference type="Pfam" id="PF05199">
    <property type="entry name" value="GMC_oxred_C"/>
    <property type="match status" value="1"/>
</dbReference>
<evidence type="ECO:0000313" key="14">
    <source>
        <dbReference type="EMBL" id="KAF2171059.1"/>
    </source>
</evidence>
<dbReference type="PROSITE" id="PS52012">
    <property type="entry name" value="CFEM"/>
    <property type="match status" value="1"/>
</dbReference>
<evidence type="ECO:0000256" key="7">
    <source>
        <dbReference type="ARBA" id="ARBA00022729"/>
    </source>
</evidence>
<comment type="subcellular location">
    <subcellularLocation>
        <location evidence="1">Membrane</location>
        <topology evidence="1">Lipid-anchor</topology>
        <topology evidence="1">GPI-anchor</topology>
    </subcellularLocation>
    <subcellularLocation>
        <location evidence="2">Secreted</location>
    </subcellularLocation>
</comment>
<feature type="domain" description="CFEM" evidence="13">
    <location>
        <begin position="4"/>
        <end position="123"/>
    </location>
</feature>
<dbReference type="Gene3D" id="3.50.50.60">
    <property type="entry name" value="FAD/NAD(P)-binding domain"/>
    <property type="match status" value="1"/>
</dbReference>
<proteinExistence type="inferred from homology"/>
<evidence type="ECO:0000259" key="13">
    <source>
        <dbReference type="PROSITE" id="PS52012"/>
    </source>
</evidence>
<dbReference type="InterPro" id="IPR049326">
    <property type="entry name" value="Rhodopsin_dom_fungi"/>
</dbReference>
<feature type="disulfide bond" evidence="10">
    <location>
        <begin position="63"/>
        <end position="96"/>
    </location>
</feature>
<accession>A0A6A6CZ16</accession>
<dbReference type="GO" id="GO:0016614">
    <property type="term" value="F:oxidoreductase activity, acting on CH-OH group of donors"/>
    <property type="evidence" value="ECO:0007669"/>
    <property type="project" value="InterPro"/>
</dbReference>
<feature type="transmembrane region" description="Helical" evidence="11">
    <location>
        <begin position="145"/>
        <end position="166"/>
    </location>
</feature>
<dbReference type="InterPro" id="IPR008427">
    <property type="entry name" value="Extracellular_membr_CFEM_dom"/>
</dbReference>
<name>A0A6A6CZ16_ZASCE</name>
<dbReference type="GO" id="GO:0046872">
    <property type="term" value="F:metal ion binding"/>
    <property type="evidence" value="ECO:0007669"/>
    <property type="project" value="UniProtKB-UniRule"/>
</dbReference>
<evidence type="ECO:0000256" key="2">
    <source>
        <dbReference type="ARBA" id="ARBA00004613"/>
    </source>
</evidence>
<keyword evidence="7 12" id="KW-0732">Signal</keyword>